<keyword evidence="1" id="KW-1133">Transmembrane helix</keyword>
<feature type="transmembrane region" description="Helical" evidence="1">
    <location>
        <begin position="119"/>
        <end position="141"/>
    </location>
</feature>
<feature type="transmembrane region" description="Helical" evidence="1">
    <location>
        <begin position="375"/>
        <end position="394"/>
    </location>
</feature>
<feature type="transmembrane region" description="Helical" evidence="1">
    <location>
        <begin position="9"/>
        <end position="31"/>
    </location>
</feature>
<dbReference type="EMBL" id="MHCC01000022">
    <property type="protein sequence ID" value="OGY12987.1"/>
    <property type="molecule type" value="Genomic_DNA"/>
</dbReference>
<organism evidence="2 3">
    <name type="scientific">Candidatus Blackburnbacteria bacterium RIFCSPLOWO2_01_FULL_40_20</name>
    <dbReference type="NCBI Taxonomy" id="1797519"/>
    <lineage>
        <taxon>Bacteria</taxon>
        <taxon>Candidatus Blackburniibacteriota</taxon>
    </lineage>
</organism>
<evidence type="ECO:0000313" key="2">
    <source>
        <dbReference type="EMBL" id="OGY12987.1"/>
    </source>
</evidence>
<gene>
    <name evidence="2" type="ORF">A3A77_01585</name>
</gene>
<feature type="transmembrane region" description="Helical" evidence="1">
    <location>
        <begin position="303"/>
        <end position="324"/>
    </location>
</feature>
<evidence type="ECO:0000256" key="1">
    <source>
        <dbReference type="SAM" id="Phobius"/>
    </source>
</evidence>
<reference evidence="2 3" key="1">
    <citation type="journal article" date="2016" name="Nat. Commun.">
        <title>Thousands of microbial genomes shed light on interconnected biogeochemical processes in an aquifer system.</title>
        <authorList>
            <person name="Anantharaman K."/>
            <person name="Brown C.T."/>
            <person name="Hug L.A."/>
            <person name="Sharon I."/>
            <person name="Castelle C.J."/>
            <person name="Probst A.J."/>
            <person name="Thomas B.C."/>
            <person name="Singh A."/>
            <person name="Wilkins M.J."/>
            <person name="Karaoz U."/>
            <person name="Brodie E.L."/>
            <person name="Williams K.H."/>
            <person name="Hubbard S.S."/>
            <person name="Banfield J.F."/>
        </authorList>
    </citation>
    <scope>NUCLEOTIDE SEQUENCE [LARGE SCALE GENOMIC DNA]</scope>
</reference>
<feature type="transmembrane region" description="Helical" evidence="1">
    <location>
        <begin position="331"/>
        <end position="349"/>
    </location>
</feature>
<name>A0A1G1VCH8_9BACT</name>
<protein>
    <recommendedName>
        <fullName evidence="4">Glycosyltransferase RgtA/B/C/D-like domain-containing protein</fullName>
    </recommendedName>
</protein>
<feature type="transmembrane region" description="Helical" evidence="1">
    <location>
        <begin position="153"/>
        <end position="172"/>
    </location>
</feature>
<feature type="transmembrane region" description="Helical" evidence="1">
    <location>
        <begin position="406"/>
        <end position="425"/>
    </location>
</feature>
<dbReference type="AlphaFoldDB" id="A0A1G1VCH8"/>
<keyword evidence="1" id="KW-0812">Transmembrane</keyword>
<sequence length="445" mass="50940">MLKKYYKTFFYWTVILLVAFAIRFSIANTWVRGDVLVFKEWGEKFWKIGPREFYFVSDKVWYYSPPTQPPISNLIYGASYWLFNNKQVLPQIHNSTHLIPSEVIDYFYDMPEPFNKKGLIFLLKLPAILADLGLGLLIFWIVKSLSKSKTKAYVGAIAYLFNPVSIFISSGWGQTESLLALFGLSSFVLLGLRKTYLSLPLFFLCLYTKPTWLVFIPLYVFILLAVKPKVRHLVWGVLISAALFLLTTYPFSGLNFVSFIDQAIIKDVFNKAGGARASISAFNFHTIFLRIDWDLDNHPILGIPANTLGKVLFSLTYVFTIIWLKRQKISILNIMVAIFSIGFGTFLLLPSMLERYFFAGFAPALIVGIVHPKALLFVISLNIVVFVNLVYAFFKRSWTEMDVVFTSNNFLLIKVLSVVAVLSWWKAVRKFGIISRGGLARRCRT</sequence>
<dbReference type="Proteomes" id="UP000178659">
    <property type="component" value="Unassembled WGS sequence"/>
</dbReference>
<keyword evidence="1" id="KW-0472">Membrane</keyword>
<feature type="transmembrane region" description="Helical" evidence="1">
    <location>
        <begin position="233"/>
        <end position="251"/>
    </location>
</feature>
<proteinExistence type="predicted"/>
<evidence type="ECO:0000313" key="3">
    <source>
        <dbReference type="Proteomes" id="UP000178659"/>
    </source>
</evidence>
<comment type="caution">
    <text evidence="2">The sequence shown here is derived from an EMBL/GenBank/DDBJ whole genome shotgun (WGS) entry which is preliminary data.</text>
</comment>
<accession>A0A1G1VCH8</accession>
<evidence type="ECO:0008006" key="4">
    <source>
        <dbReference type="Google" id="ProtNLM"/>
    </source>
</evidence>
<feature type="transmembrane region" description="Helical" evidence="1">
    <location>
        <begin position="201"/>
        <end position="226"/>
    </location>
</feature>